<evidence type="ECO:0000313" key="1">
    <source>
        <dbReference type="EMBL" id="QHU16147.1"/>
    </source>
</evidence>
<organism evidence="1">
    <name type="scientific">viral metagenome</name>
    <dbReference type="NCBI Taxonomy" id="1070528"/>
    <lineage>
        <taxon>unclassified sequences</taxon>
        <taxon>metagenomes</taxon>
        <taxon>organismal metagenomes</taxon>
    </lineage>
</organism>
<dbReference type="EMBL" id="MN740877">
    <property type="protein sequence ID" value="QHU16147.1"/>
    <property type="molecule type" value="Genomic_DNA"/>
</dbReference>
<dbReference type="AlphaFoldDB" id="A0A6C0KH86"/>
<sequence length="365" mass="43418">MKDFNEWVNICNQIHNGKYEYIKKYKKENRKYFFIINCKTHGLFEKNVYNHTTKKQGCPKCSKINKLTKNIFIERANRIHNNKYDYTFIIYKNIDTKIKIKCIKHGFFLQLPKNHLYNKQGCPKCCKNKKTNTSEFIIKANNIHSNKYEYLKTKYIKANKKIIVTCKIHGEFNITPNNHLNGYGCYRCSNITKSNEDFINNAKKIHGELYDYSNVEYKSTRITVTILCKIHGEFKQKPNDHLSGCGCQKCGMGCFSKKSLEWLNNLMKKNNIFIQCAGNLGEYKIKVDNKKYYKVDGYCKETNTIYEFNGDFWHGNPKYFKQDEFHPIIKKTYKLLYDNTIQKEKDLINMGYNYIKIWESEYISI</sequence>
<proteinExistence type="predicted"/>
<protein>
    <submittedName>
        <fullName evidence="1">Uncharacterized protein</fullName>
    </submittedName>
</protein>
<name>A0A6C0KH86_9ZZZZ</name>
<accession>A0A6C0KH86</accession>
<dbReference type="Gene3D" id="3.40.960.10">
    <property type="entry name" value="VSR Endonuclease"/>
    <property type="match status" value="1"/>
</dbReference>
<reference evidence="1" key="1">
    <citation type="journal article" date="2020" name="Nature">
        <title>Giant virus diversity and host interactions through global metagenomics.</title>
        <authorList>
            <person name="Schulz F."/>
            <person name="Roux S."/>
            <person name="Paez-Espino D."/>
            <person name="Jungbluth S."/>
            <person name="Walsh D.A."/>
            <person name="Denef V.J."/>
            <person name="McMahon K.D."/>
            <person name="Konstantinidis K.T."/>
            <person name="Eloe-Fadrosh E.A."/>
            <person name="Kyrpides N.C."/>
            <person name="Woyke T."/>
        </authorList>
    </citation>
    <scope>NUCLEOTIDE SEQUENCE</scope>
    <source>
        <strain evidence="1">GVMAG-S-3300011013-78</strain>
    </source>
</reference>